<dbReference type="GO" id="GO:0016787">
    <property type="term" value="F:hydrolase activity"/>
    <property type="evidence" value="ECO:0007669"/>
    <property type="project" value="UniProtKB-KW"/>
</dbReference>
<dbReference type="PRINTS" id="PR00412">
    <property type="entry name" value="EPOXHYDRLASE"/>
</dbReference>
<gene>
    <name evidence="3" type="ORF">FGL98_20305</name>
</gene>
<dbReference type="InterPro" id="IPR000073">
    <property type="entry name" value="AB_hydrolase_1"/>
</dbReference>
<dbReference type="RefSeq" id="WP_146319899.1">
    <property type="nucleotide sequence ID" value="NZ_VCQV01000037.1"/>
</dbReference>
<dbReference type="InterPro" id="IPR029058">
    <property type="entry name" value="AB_hydrolase_fold"/>
</dbReference>
<protein>
    <submittedName>
        <fullName evidence="3">Alpha/beta fold hydrolase</fullName>
    </submittedName>
</protein>
<dbReference type="EMBL" id="VCQV01000037">
    <property type="protein sequence ID" value="TWP33673.1"/>
    <property type="molecule type" value="Genomic_DNA"/>
</dbReference>
<dbReference type="InterPro" id="IPR000639">
    <property type="entry name" value="Epox_hydrolase-like"/>
</dbReference>
<dbReference type="Proteomes" id="UP000320244">
    <property type="component" value="Unassembled WGS sequence"/>
</dbReference>
<proteinExistence type="predicted"/>
<dbReference type="Pfam" id="PF00561">
    <property type="entry name" value="Abhydrolase_1"/>
    <property type="match status" value="1"/>
</dbReference>
<accession>A0A563DUR1</accession>
<dbReference type="PANTHER" id="PTHR43329">
    <property type="entry name" value="EPOXIDE HYDROLASE"/>
    <property type="match status" value="1"/>
</dbReference>
<comment type="caution">
    <text evidence="3">The sequence shown here is derived from an EMBL/GenBank/DDBJ whole genome shotgun (WGS) entry which is preliminary data.</text>
</comment>
<dbReference type="AlphaFoldDB" id="A0A563DUR1"/>
<evidence type="ECO:0000313" key="3">
    <source>
        <dbReference type="EMBL" id="TWP33673.1"/>
    </source>
</evidence>
<dbReference type="Gene3D" id="3.40.50.1820">
    <property type="entry name" value="alpha/beta hydrolase"/>
    <property type="match status" value="1"/>
</dbReference>
<dbReference type="SUPFAM" id="SSF53474">
    <property type="entry name" value="alpha/beta-Hydrolases"/>
    <property type="match status" value="1"/>
</dbReference>
<evidence type="ECO:0000259" key="2">
    <source>
        <dbReference type="Pfam" id="PF00561"/>
    </source>
</evidence>
<sequence length="295" mass="32583">MPLGRGVQTFTRDDLTFDVTDSGPAEGEVVVLLHGFPQDRTAWDSVTPALNAAGLRTLAPDQRGYSPGARPRSRTAYTMEELSADTLALLDAAGAKRAHLVGHDWGGALAWALADRHPDRVASLTALSTPHPAAMGWAFTHGDQWKKSWYMVFFQLPWLPERAVARGLHDLYTHHGVAAEQAAKYVARFNNPQELRGPLGWYRSMPASRSMKRSLASLRKGRSAGASQPRRITVPTTFIWGSRDFALGRAAAEKTREFVCGDYEFIELDESHWLPEVVPDVVAEAVLQRVRSVGR</sequence>
<name>A0A563DUR1_9MICO</name>
<evidence type="ECO:0000313" key="4">
    <source>
        <dbReference type="Proteomes" id="UP000320244"/>
    </source>
</evidence>
<dbReference type="OrthoDB" id="2987348at2"/>
<feature type="domain" description="AB hydrolase-1" evidence="2">
    <location>
        <begin position="29"/>
        <end position="274"/>
    </location>
</feature>
<reference evidence="3 4" key="2">
    <citation type="submission" date="2019-08" db="EMBL/GenBank/DDBJ databases">
        <title>Jejuicoccus antrihumi gen. nov., sp. nov., a new member of the family Dermacoccaceae isolated from a cave.</title>
        <authorList>
            <person name="Schumann P."/>
            <person name="Kim I.S."/>
        </authorList>
    </citation>
    <scope>NUCLEOTIDE SEQUENCE [LARGE SCALE GENOMIC DNA]</scope>
    <source>
        <strain evidence="3 4">C5-26</strain>
    </source>
</reference>
<evidence type="ECO:0000256" key="1">
    <source>
        <dbReference type="ARBA" id="ARBA00022801"/>
    </source>
</evidence>
<keyword evidence="4" id="KW-1185">Reference proteome</keyword>
<organism evidence="3 4">
    <name type="scientific">Leekyejoonella antrihumi</name>
    <dbReference type="NCBI Taxonomy" id="1660198"/>
    <lineage>
        <taxon>Bacteria</taxon>
        <taxon>Bacillati</taxon>
        <taxon>Actinomycetota</taxon>
        <taxon>Actinomycetes</taxon>
        <taxon>Micrococcales</taxon>
        <taxon>Dermacoccaceae</taxon>
        <taxon>Leekyejoonella</taxon>
    </lineage>
</organism>
<reference evidence="3 4" key="1">
    <citation type="submission" date="2019-05" db="EMBL/GenBank/DDBJ databases">
        <authorList>
            <person name="Lee S.D."/>
        </authorList>
    </citation>
    <scope>NUCLEOTIDE SEQUENCE [LARGE SCALE GENOMIC DNA]</scope>
    <source>
        <strain evidence="3 4">C5-26</strain>
    </source>
</reference>
<keyword evidence="1 3" id="KW-0378">Hydrolase</keyword>
<dbReference type="PRINTS" id="PR00111">
    <property type="entry name" value="ABHYDROLASE"/>
</dbReference>